<feature type="compositionally biased region" description="Basic and acidic residues" evidence="1">
    <location>
        <begin position="696"/>
        <end position="718"/>
    </location>
</feature>
<feature type="domain" description="Heterokaryon incompatibility" evidence="2">
    <location>
        <begin position="53"/>
        <end position="257"/>
    </location>
</feature>
<proteinExistence type="predicted"/>
<sequence length="824" mass="91676">MATLPSNDDDIVRYTYRPLPPGVFRLFRFAKAVDDSPLLAECIDTPFDNPVPYEALSYCWAGHERSLTLEERERRSKLDRQVLVVSDIVGTPDTSGQNVLGFIPISAPLEEALRTLCLHTAEPLFVDQLCINQEDKAEKSHLVRRMGDIYASAQRVLAWLGPMTPGAEAFSEFVRRQEELGPAAYHRLNSYDDPAFNLIREAVVTPSRPGLDHLREDCTMLRESVIELKQTDDFAPLRGFVDVFSRAFFGRMWIVQEACLPARVHFVCGRATWDIAAIERARRYFMLFLSHGTENMTAADLERDYPKVDDYIFAIVLCRFVNRLFTIRRTLHRAGMERKPLFHLLINFNVVDAASKPLEGRDVRKFRAGDPRDCYYALLALPSPEDAAVRRVVVNYDRSTQEVFTDLAEALVESHPDVLLLSQHDDCPDRLPDLPSWVPDWSSELKLPHGYVFSSQPIFAAGMPLNGDEDAWPGTAAPHREGRTLVIPGRRLGTAIQRVGEYVYSAVASASDFDAEVSQVPFLYEIELFCKLALAGQVQAPTTEPLTPSSLNASSSPLSSSPPPSPPILPSTPWLLATGGRGLTFVTISNPPPPSASASDLLLGPTLPTGTPLLGAAYALHLATFSHRLRTLERFRWRTRAVSVLEPLENKWRAFRARGRVYRAVVHMLASLGVMRDEQCEAWEFVEKFHRHHDAHHGQGSDGHGHGDDHGRGGKDGGDQGLLASLDDVSREQAEAMQGQLGRAMDVQVNRRCFVTPEGFVGLGPRGMQAGDVVAILKGMSTPVILRPVEGQGQEAFRYVGEAYCYGVMDGSWTAGPPREFRII</sequence>
<evidence type="ECO:0000259" key="2">
    <source>
        <dbReference type="Pfam" id="PF06985"/>
    </source>
</evidence>
<organism evidence="3 4">
    <name type="scientific">Humicola insolens</name>
    <name type="common">Soft-rot fungus</name>
    <dbReference type="NCBI Taxonomy" id="85995"/>
    <lineage>
        <taxon>Eukaryota</taxon>
        <taxon>Fungi</taxon>
        <taxon>Dikarya</taxon>
        <taxon>Ascomycota</taxon>
        <taxon>Pezizomycotina</taxon>
        <taxon>Sordariomycetes</taxon>
        <taxon>Sordariomycetidae</taxon>
        <taxon>Sordariales</taxon>
        <taxon>Chaetomiaceae</taxon>
        <taxon>Mycothermus</taxon>
    </lineage>
</organism>
<feature type="region of interest" description="Disordered" evidence="1">
    <location>
        <begin position="543"/>
        <end position="570"/>
    </location>
</feature>
<dbReference type="InterPro" id="IPR052895">
    <property type="entry name" value="HetReg/Transcr_Mod"/>
</dbReference>
<feature type="compositionally biased region" description="Low complexity" evidence="1">
    <location>
        <begin position="545"/>
        <end position="559"/>
    </location>
</feature>
<evidence type="ECO:0000256" key="1">
    <source>
        <dbReference type="SAM" id="MobiDB-lite"/>
    </source>
</evidence>
<dbReference type="PANTHER" id="PTHR24148">
    <property type="entry name" value="ANKYRIN REPEAT DOMAIN-CONTAINING PROTEIN 39 HOMOLOG-RELATED"/>
    <property type="match status" value="1"/>
</dbReference>
<name>A0ABR3V9T9_HUMIN</name>
<protein>
    <recommendedName>
        <fullName evidence="2">Heterokaryon incompatibility domain-containing protein</fullName>
    </recommendedName>
</protein>
<dbReference type="Proteomes" id="UP001583172">
    <property type="component" value="Unassembled WGS sequence"/>
</dbReference>
<comment type="caution">
    <text evidence="3">The sequence shown here is derived from an EMBL/GenBank/DDBJ whole genome shotgun (WGS) entry which is preliminary data.</text>
</comment>
<accession>A0ABR3V9T9</accession>
<feature type="compositionally biased region" description="Pro residues" evidence="1">
    <location>
        <begin position="560"/>
        <end position="570"/>
    </location>
</feature>
<evidence type="ECO:0000313" key="4">
    <source>
        <dbReference type="Proteomes" id="UP001583172"/>
    </source>
</evidence>
<reference evidence="3 4" key="1">
    <citation type="journal article" date="2024" name="Commun. Biol.">
        <title>Comparative genomic analysis of thermophilic fungi reveals convergent evolutionary adaptations and gene losses.</title>
        <authorList>
            <person name="Steindorff A.S."/>
            <person name="Aguilar-Pontes M.V."/>
            <person name="Robinson A.J."/>
            <person name="Andreopoulos B."/>
            <person name="LaButti K."/>
            <person name="Kuo A."/>
            <person name="Mondo S."/>
            <person name="Riley R."/>
            <person name="Otillar R."/>
            <person name="Haridas S."/>
            <person name="Lipzen A."/>
            <person name="Grimwood J."/>
            <person name="Schmutz J."/>
            <person name="Clum A."/>
            <person name="Reid I.D."/>
            <person name="Moisan M.C."/>
            <person name="Butler G."/>
            <person name="Nguyen T.T.M."/>
            <person name="Dewar K."/>
            <person name="Conant G."/>
            <person name="Drula E."/>
            <person name="Henrissat B."/>
            <person name="Hansel C."/>
            <person name="Singer S."/>
            <person name="Hutchinson M.I."/>
            <person name="de Vries R.P."/>
            <person name="Natvig D.O."/>
            <person name="Powell A.J."/>
            <person name="Tsang A."/>
            <person name="Grigoriev I.V."/>
        </authorList>
    </citation>
    <scope>NUCLEOTIDE SEQUENCE [LARGE SCALE GENOMIC DNA]</scope>
    <source>
        <strain evidence="3 4">CBS 620.91</strain>
    </source>
</reference>
<dbReference type="InterPro" id="IPR010730">
    <property type="entry name" value="HET"/>
</dbReference>
<dbReference type="Pfam" id="PF26639">
    <property type="entry name" value="Het-6_barrel"/>
    <property type="match status" value="1"/>
</dbReference>
<evidence type="ECO:0000313" key="3">
    <source>
        <dbReference type="EMBL" id="KAL1838535.1"/>
    </source>
</evidence>
<dbReference type="EMBL" id="JAZGSY010000208">
    <property type="protein sequence ID" value="KAL1838535.1"/>
    <property type="molecule type" value="Genomic_DNA"/>
</dbReference>
<gene>
    <name evidence="3" type="ORF">VTJ49DRAFT_2533</name>
</gene>
<keyword evidence="4" id="KW-1185">Reference proteome</keyword>
<dbReference type="Pfam" id="PF06985">
    <property type="entry name" value="HET"/>
    <property type="match status" value="1"/>
</dbReference>
<feature type="region of interest" description="Disordered" evidence="1">
    <location>
        <begin position="694"/>
        <end position="723"/>
    </location>
</feature>
<dbReference type="PANTHER" id="PTHR24148:SF64">
    <property type="entry name" value="HETEROKARYON INCOMPATIBILITY DOMAIN-CONTAINING PROTEIN"/>
    <property type="match status" value="1"/>
</dbReference>